<keyword evidence="6" id="KW-0472">Membrane</keyword>
<protein>
    <submittedName>
        <fullName evidence="7">Uncharacterized protein</fullName>
    </submittedName>
</protein>
<dbReference type="Pfam" id="PF04464">
    <property type="entry name" value="Glyphos_transf"/>
    <property type="match status" value="1"/>
</dbReference>
<keyword evidence="4" id="KW-0808">Transferase</keyword>
<dbReference type="GO" id="GO:0019350">
    <property type="term" value="P:teichoic acid biosynthetic process"/>
    <property type="evidence" value="ECO:0007669"/>
    <property type="project" value="UniProtKB-KW"/>
</dbReference>
<evidence type="ECO:0000256" key="5">
    <source>
        <dbReference type="ARBA" id="ARBA00022944"/>
    </source>
</evidence>
<evidence type="ECO:0000256" key="6">
    <source>
        <dbReference type="ARBA" id="ARBA00023136"/>
    </source>
</evidence>
<proteinExistence type="inferred from homology"/>
<dbReference type="Gene3D" id="3.40.50.12580">
    <property type="match status" value="1"/>
</dbReference>
<evidence type="ECO:0000313" key="8">
    <source>
        <dbReference type="Proteomes" id="UP000283497"/>
    </source>
</evidence>
<reference evidence="7 8" key="1">
    <citation type="submission" date="2018-08" db="EMBL/GenBank/DDBJ databases">
        <title>A genome reference for cultivated species of the human gut microbiota.</title>
        <authorList>
            <person name="Zou Y."/>
            <person name="Xue W."/>
            <person name="Luo G."/>
        </authorList>
    </citation>
    <scope>NUCLEOTIDE SEQUENCE [LARGE SCALE GENOMIC DNA]</scope>
    <source>
        <strain evidence="7 8">AF45-14BH</strain>
    </source>
</reference>
<evidence type="ECO:0000256" key="2">
    <source>
        <dbReference type="ARBA" id="ARBA00010488"/>
    </source>
</evidence>
<evidence type="ECO:0000256" key="1">
    <source>
        <dbReference type="ARBA" id="ARBA00004202"/>
    </source>
</evidence>
<sequence>MSKNIISFVSTRGRDLNSDLQIVKDDLMTALPDMEFQYYLNKTATKIPLINTKMEDARRTFCSEAQNIICMDPSIPIKIPSASENETRLLLASPFDYQFNIFMKYLENPKQKKKQTFIRCTHVIPGSPFTAKLFKSFYEWEDNITFLDNIPLPISWDLMQEEKRAAVRKQLEFYYPQAKGKKIVSILLLGQKPEPEEGEDSVNLLEGFDLKNWMDSLDDDWFLITNNWDMVEISYQLPYKYASKFGYIKNKIPVNEMMYLSDMLITNSSKHAGNFAITKKPIYYLEYLPKVFGNYMKKFYPSMYLKDMNELPTVDFSTLELSTEQEKFCQEFSYAPMENPLETIREIFKS</sequence>
<dbReference type="EMBL" id="QRNJ01000002">
    <property type="protein sequence ID" value="RHK42243.1"/>
    <property type="molecule type" value="Genomic_DNA"/>
</dbReference>
<comment type="similarity">
    <text evidence="2">Belongs to the CDP-glycerol glycerophosphotransferase family.</text>
</comment>
<dbReference type="Gene3D" id="3.40.50.11820">
    <property type="match status" value="1"/>
</dbReference>
<dbReference type="InterPro" id="IPR043149">
    <property type="entry name" value="TagF_N"/>
</dbReference>
<evidence type="ECO:0000256" key="3">
    <source>
        <dbReference type="ARBA" id="ARBA00022475"/>
    </source>
</evidence>
<organism evidence="7 8">
    <name type="scientific">Anaerobutyricum hallii</name>
    <dbReference type="NCBI Taxonomy" id="39488"/>
    <lineage>
        <taxon>Bacteria</taxon>
        <taxon>Bacillati</taxon>
        <taxon>Bacillota</taxon>
        <taxon>Clostridia</taxon>
        <taxon>Lachnospirales</taxon>
        <taxon>Lachnospiraceae</taxon>
        <taxon>Anaerobutyricum</taxon>
    </lineage>
</organism>
<gene>
    <name evidence="7" type="ORF">DW068_01160</name>
</gene>
<dbReference type="RefSeq" id="WP_118313895.1">
    <property type="nucleotide sequence ID" value="NZ_QRNJ01000002.1"/>
</dbReference>
<evidence type="ECO:0000313" key="7">
    <source>
        <dbReference type="EMBL" id="RHK42243.1"/>
    </source>
</evidence>
<comment type="caution">
    <text evidence="7">The sequence shown here is derived from an EMBL/GenBank/DDBJ whole genome shotgun (WGS) entry which is preliminary data.</text>
</comment>
<keyword evidence="3" id="KW-1003">Cell membrane</keyword>
<comment type="subcellular location">
    <subcellularLocation>
        <location evidence="1">Cell membrane</location>
        <topology evidence="1">Peripheral membrane protein</topology>
    </subcellularLocation>
</comment>
<evidence type="ECO:0000256" key="4">
    <source>
        <dbReference type="ARBA" id="ARBA00022679"/>
    </source>
</evidence>
<dbReference type="InterPro" id="IPR043148">
    <property type="entry name" value="TagF_C"/>
</dbReference>
<dbReference type="InterPro" id="IPR007554">
    <property type="entry name" value="Glycerophosphate_synth"/>
</dbReference>
<keyword evidence="5" id="KW-0777">Teichoic acid biosynthesis</keyword>
<dbReference type="AlphaFoldDB" id="A0A415GAZ7"/>
<dbReference type="Proteomes" id="UP000283497">
    <property type="component" value="Unassembled WGS sequence"/>
</dbReference>
<dbReference type="GO" id="GO:0005886">
    <property type="term" value="C:plasma membrane"/>
    <property type="evidence" value="ECO:0007669"/>
    <property type="project" value="UniProtKB-SubCell"/>
</dbReference>
<name>A0A415GAZ7_9FIRM</name>
<accession>A0A415GAZ7</accession>
<dbReference type="GO" id="GO:0047355">
    <property type="term" value="F:CDP-glycerol glycerophosphotransferase activity"/>
    <property type="evidence" value="ECO:0007669"/>
    <property type="project" value="InterPro"/>
</dbReference>